<dbReference type="Proteomes" id="UP000708208">
    <property type="component" value="Unassembled WGS sequence"/>
</dbReference>
<accession>A0A8J2KLQ6</accession>
<evidence type="ECO:0000313" key="1">
    <source>
        <dbReference type="EMBL" id="CAG7820291.1"/>
    </source>
</evidence>
<gene>
    <name evidence="1" type="ORF">AFUS01_LOCUS30690</name>
</gene>
<keyword evidence="2" id="KW-1185">Reference proteome</keyword>
<proteinExistence type="predicted"/>
<dbReference type="EMBL" id="CAJVCH010474438">
    <property type="protein sequence ID" value="CAG7820291.1"/>
    <property type="molecule type" value="Genomic_DNA"/>
</dbReference>
<evidence type="ECO:0000313" key="2">
    <source>
        <dbReference type="Proteomes" id="UP000708208"/>
    </source>
</evidence>
<protein>
    <submittedName>
        <fullName evidence="1">Uncharacterized protein</fullName>
    </submittedName>
</protein>
<sequence length="22" mass="2777">NRYFIRHHHVLDTILIIFGQKR</sequence>
<organism evidence="1 2">
    <name type="scientific">Allacma fusca</name>
    <dbReference type="NCBI Taxonomy" id="39272"/>
    <lineage>
        <taxon>Eukaryota</taxon>
        <taxon>Metazoa</taxon>
        <taxon>Ecdysozoa</taxon>
        <taxon>Arthropoda</taxon>
        <taxon>Hexapoda</taxon>
        <taxon>Collembola</taxon>
        <taxon>Symphypleona</taxon>
        <taxon>Sminthuridae</taxon>
        <taxon>Allacma</taxon>
    </lineage>
</organism>
<name>A0A8J2KLQ6_9HEXA</name>
<feature type="non-terminal residue" evidence="1">
    <location>
        <position position="1"/>
    </location>
</feature>
<reference evidence="1" key="1">
    <citation type="submission" date="2021-06" db="EMBL/GenBank/DDBJ databases">
        <authorList>
            <person name="Hodson N. C."/>
            <person name="Mongue J. A."/>
            <person name="Jaron S. K."/>
        </authorList>
    </citation>
    <scope>NUCLEOTIDE SEQUENCE</scope>
</reference>
<dbReference type="AlphaFoldDB" id="A0A8J2KLQ6"/>
<comment type="caution">
    <text evidence="1">The sequence shown here is derived from an EMBL/GenBank/DDBJ whole genome shotgun (WGS) entry which is preliminary data.</text>
</comment>